<dbReference type="AlphaFoldDB" id="A0A7L6N5D6"/>
<reference evidence="1 2" key="1">
    <citation type="submission" date="2020-04" db="EMBL/GenBank/DDBJ databases">
        <authorList>
            <person name="Zheng R.K."/>
            <person name="Sun C.M."/>
        </authorList>
    </citation>
    <scope>NUCLEOTIDE SEQUENCE [LARGE SCALE GENOMIC DNA]</scope>
    <source>
        <strain evidence="2">zrk29</strain>
    </source>
</reference>
<dbReference type="Proteomes" id="UP000512167">
    <property type="component" value="Chromosome"/>
</dbReference>
<dbReference type="EMBL" id="CP051151">
    <property type="protein sequence ID" value="QLY40458.1"/>
    <property type="molecule type" value="Genomic_DNA"/>
</dbReference>
<dbReference type="RefSeq" id="WP_312031296.1">
    <property type="nucleotide sequence ID" value="NZ_CP051151.1"/>
</dbReference>
<evidence type="ECO:0000313" key="2">
    <source>
        <dbReference type="Proteomes" id="UP000512167"/>
    </source>
</evidence>
<proteinExistence type="predicted"/>
<keyword evidence="2" id="KW-1185">Reference proteome</keyword>
<gene>
    <name evidence="1" type="ORF">HF295_06185</name>
</gene>
<sequence length="70" mass="8802">MNVYEYAKQDAYKMQLLKLDKHVYENTIHKIGNAPFARELRHKYTIKDIFVRYWYKFLEMYAHIDIREYH</sequence>
<name>A0A7L6N5D6_9MOLU</name>
<evidence type="ECO:0000313" key="1">
    <source>
        <dbReference type="EMBL" id="QLY40458.1"/>
    </source>
</evidence>
<dbReference type="KEGG" id="tbk:HF295_06185"/>
<organism evidence="1 2">
    <name type="scientific">Hujiaoplasma nucleasis</name>
    <dbReference type="NCBI Taxonomy" id="2725268"/>
    <lineage>
        <taxon>Bacteria</taxon>
        <taxon>Bacillati</taxon>
        <taxon>Mycoplasmatota</taxon>
        <taxon>Mollicutes</taxon>
        <taxon>Candidatus Izemoplasmatales</taxon>
        <taxon>Hujiaoplasmataceae</taxon>
        <taxon>Hujiaoplasma</taxon>
    </lineage>
</organism>
<accession>A0A7L6N5D6</accession>
<protein>
    <submittedName>
        <fullName evidence="1">Uncharacterized protein</fullName>
    </submittedName>
</protein>